<feature type="transmembrane region" description="Helical" evidence="1">
    <location>
        <begin position="260"/>
        <end position="280"/>
    </location>
</feature>
<dbReference type="EMBL" id="CVRI01000006">
    <property type="protein sequence ID" value="CRK88218.1"/>
    <property type="molecule type" value="Genomic_DNA"/>
</dbReference>
<keyword evidence="2" id="KW-0732">Signal</keyword>
<dbReference type="OrthoDB" id="6624538at2759"/>
<name>A0A1J1HL06_9DIPT</name>
<dbReference type="Proteomes" id="UP000183832">
    <property type="component" value="Unassembled WGS sequence"/>
</dbReference>
<keyword evidence="1" id="KW-1133">Transmembrane helix</keyword>
<sequence length="328" mass="37599">MFSKKSVLVFVMFYFMYQSADCGIRKSWKALHFDSSIPKSTSIESENHSNNNFVKTTEKTVSSPFPSAETLKKKISSKIRSPPEYAAENYNLMKELQKDAVLDNENKYKKNNEVKEIFNEKVLLNNDESKDDETLEEQEDDYEVSIRKTKENSSLENEKDEITLNEFKNEENVEDDFEVTATETPNVSTTQYSIGKLMNVSFDSERSSVGVTLNRETLRNIFKGRGKKYGIIERVVPLFILPFIIQSAVVPFMVTMIKLLLFKSMFAGKIAVMLLILGALKNHQNNLYMKSMQSSPFSMKDSSYPERRMVTNAFEGYKVEGHPSAFIA</sequence>
<keyword evidence="4" id="KW-1185">Reference proteome</keyword>
<evidence type="ECO:0000313" key="4">
    <source>
        <dbReference type="Proteomes" id="UP000183832"/>
    </source>
</evidence>
<evidence type="ECO:0000256" key="2">
    <source>
        <dbReference type="SAM" id="SignalP"/>
    </source>
</evidence>
<organism evidence="3 4">
    <name type="scientific">Clunio marinus</name>
    <dbReference type="NCBI Taxonomy" id="568069"/>
    <lineage>
        <taxon>Eukaryota</taxon>
        <taxon>Metazoa</taxon>
        <taxon>Ecdysozoa</taxon>
        <taxon>Arthropoda</taxon>
        <taxon>Hexapoda</taxon>
        <taxon>Insecta</taxon>
        <taxon>Pterygota</taxon>
        <taxon>Neoptera</taxon>
        <taxon>Endopterygota</taxon>
        <taxon>Diptera</taxon>
        <taxon>Nematocera</taxon>
        <taxon>Chironomoidea</taxon>
        <taxon>Chironomidae</taxon>
        <taxon>Clunio</taxon>
    </lineage>
</organism>
<dbReference type="AlphaFoldDB" id="A0A1J1HL06"/>
<evidence type="ECO:0000256" key="1">
    <source>
        <dbReference type="SAM" id="Phobius"/>
    </source>
</evidence>
<keyword evidence="1" id="KW-0472">Membrane</keyword>
<protein>
    <submittedName>
        <fullName evidence="3">CLUMA_CG001999, isoform A</fullName>
    </submittedName>
</protein>
<gene>
    <name evidence="3" type="ORF">CLUMA_CG001999</name>
</gene>
<reference evidence="3 4" key="1">
    <citation type="submission" date="2015-04" db="EMBL/GenBank/DDBJ databases">
        <authorList>
            <person name="Syromyatnikov M.Y."/>
            <person name="Popov V.N."/>
        </authorList>
    </citation>
    <scope>NUCLEOTIDE SEQUENCE [LARGE SCALE GENOMIC DNA]</scope>
</reference>
<feature type="chain" id="PRO_5012814281" evidence="2">
    <location>
        <begin position="23"/>
        <end position="328"/>
    </location>
</feature>
<evidence type="ECO:0000313" key="3">
    <source>
        <dbReference type="EMBL" id="CRK88218.1"/>
    </source>
</evidence>
<feature type="transmembrane region" description="Helical" evidence="1">
    <location>
        <begin position="235"/>
        <end position="254"/>
    </location>
</feature>
<accession>A0A1J1HL06</accession>
<proteinExistence type="predicted"/>
<feature type="signal peptide" evidence="2">
    <location>
        <begin position="1"/>
        <end position="22"/>
    </location>
</feature>
<keyword evidence="1" id="KW-0812">Transmembrane</keyword>